<comment type="caution">
    <text evidence="2">The sequence shown here is derived from an EMBL/GenBank/DDBJ whole genome shotgun (WGS) entry which is preliminary data.</text>
</comment>
<gene>
    <name evidence="2" type="ORF">NQ317_009700</name>
</gene>
<protein>
    <submittedName>
        <fullName evidence="2">Uncharacterized protein</fullName>
    </submittedName>
</protein>
<feature type="compositionally biased region" description="Polar residues" evidence="1">
    <location>
        <begin position="228"/>
        <end position="242"/>
    </location>
</feature>
<evidence type="ECO:0000313" key="2">
    <source>
        <dbReference type="EMBL" id="KAJ8976781.1"/>
    </source>
</evidence>
<accession>A0ABQ9JFT7</accession>
<reference evidence="2" key="1">
    <citation type="journal article" date="2023" name="Insect Mol. Biol.">
        <title>Genome sequencing provides insights into the evolution of gene families encoding plant cell wall-degrading enzymes in longhorned beetles.</title>
        <authorList>
            <person name="Shin N.R."/>
            <person name="Okamura Y."/>
            <person name="Kirsch R."/>
            <person name="Pauchet Y."/>
        </authorList>
    </citation>
    <scope>NUCLEOTIDE SEQUENCE</scope>
    <source>
        <strain evidence="2">MMC_N1</strain>
    </source>
</reference>
<evidence type="ECO:0000313" key="3">
    <source>
        <dbReference type="Proteomes" id="UP001162164"/>
    </source>
</evidence>
<feature type="compositionally biased region" description="Basic and acidic residues" evidence="1">
    <location>
        <begin position="197"/>
        <end position="206"/>
    </location>
</feature>
<name>A0ABQ9JFT7_9CUCU</name>
<feature type="region of interest" description="Disordered" evidence="1">
    <location>
        <begin position="197"/>
        <end position="255"/>
    </location>
</feature>
<sequence length="288" mass="32772">MQDNNRNGERPKIAPKPVIATKPKYVPPVKIQQRLIRDDNVNIPRRSNASEYTPSSKEVPITRDTRNISQCERKFDYREMYTTDKDNYLSENQKLVVKTNIKYDEYSSTYISEKCDKFSSNNENGKKFDDIPQKAPQSPSTVCCSILSNATQDCCGIINVNKKDLNSKSMTKIDSVDSNSSDSGGFKDFVQLDLSKKLSPDNDKKSGPHQLHQRKISQPDYLDKNITENRPTGHQRKSSQPDYMSPEVRQSFAQNKQNFVANAQALASFLPQTEQKSCNISSPWSELK</sequence>
<dbReference type="EMBL" id="JAPWTJ010000631">
    <property type="protein sequence ID" value="KAJ8976781.1"/>
    <property type="molecule type" value="Genomic_DNA"/>
</dbReference>
<proteinExistence type="predicted"/>
<feature type="region of interest" description="Disordered" evidence="1">
    <location>
        <begin position="1"/>
        <end position="21"/>
    </location>
</feature>
<organism evidence="2 3">
    <name type="scientific">Molorchus minor</name>
    <dbReference type="NCBI Taxonomy" id="1323400"/>
    <lineage>
        <taxon>Eukaryota</taxon>
        <taxon>Metazoa</taxon>
        <taxon>Ecdysozoa</taxon>
        <taxon>Arthropoda</taxon>
        <taxon>Hexapoda</taxon>
        <taxon>Insecta</taxon>
        <taxon>Pterygota</taxon>
        <taxon>Neoptera</taxon>
        <taxon>Endopterygota</taxon>
        <taxon>Coleoptera</taxon>
        <taxon>Polyphaga</taxon>
        <taxon>Cucujiformia</taxon>
        <taxon>Chrysomeloidea</taxon>
        <taxon>Cerambycidae</taxon>
        <taxon>Lamiinae</taxon>
        <taxon>Monochamini</taxon>
        <taxon>Molorchus</taxon>
    </lineage>
</organism>
<keyword evidence="3" id="KW-1185">Reference proteome</keyword>
<evidence type="ECO:0000256" key="1">
    <source>
        <dbReference type="SAM" id="MobiDB-lite"/>
    </source>
</evidence>
<feature type="compositionally biased region" description="Basic and acidic residues" evidence="1">
    <location>
        <begin position="1"/>
        <end position="12"/>
    </location>
</feature>
<dbReference type="Proteomes" id="UP001162164">
    <property type="component" value="Unassembled WGS sequence"/>
</dbReference>